<dbReference type="Gene3D" id="3.40.50.1820">
    <property type="entry name" value="alpha/beta hydrolase"/>
    <property type="match status" value="1"/>
</dbReference>
<keyword evidence="3" id="KW-0378">Hydrolase</keyword>
<dbReference type="GO" id="GO:0016787">
    <property type="term" value="F:hydrolase activity"/>
    <property type="evidence" value="ECO:0007669"/>
    <property type="project" value="UniProtKB-KW"/>
</dbReference>
<gene>
    <name evidence="3" type="ORF">PATL70BA_1239</name>
</gene>
<dbReference type="GO" id="GO:0016020">
    <property type="term" value="C:membrane"/>
    <property type="evidence" value="ECO:0007669"/>
    <property type="project" value="TreeGrafter"/>
</dbReference>
<evidence type="ECO:0000313" key="4">
    <source>
        <dbReference type="Proteomes" id="UP000279029"/>
    </source>
</evidence>
<dbReference type="InterPro" id="IPR000073">
    <property type="entry name" value="AB_hydrolase_1"/>
</dbReference>
<dbReference type="InterPro" id="IPR050266">
    <property type="entry name" value="AB_hydrolase_sf"/>
</dbReference>
<evidence type="ECO:0000259" key="2">
    <source>
        <dbReference type="Pfam" id="PF00561"/>
    </source>
</evidence>
<dbReference type="AlphaFoldDB" id="A0A3P7S2Y8"/>
<keyword evidence="1" id="KW-1133">Transmembrane helix</keyword>
<dbReference type="PANTHER" id="PTHR43798:SF33">
    <property type="entry name" value="HYDROLASE, PUTATIVE (AFU_ORTHOLOGUE AFUA_2G14860)-RELATED"/>
    <property type="match status" value="1"/>
</dbReference>
<dbReference type="Proteomes" id="UP000279029">
    <property type="component" value="Chromosome"/>
</dbReference>
<dbReference type="KEGG" id="cbar:PATL70BA_1239"/>
<feature type="transmembrane region" description="Helical" evidence="1">
    <location>
        <begin position="21"/>
        <end position="44"/>
    </location>
</feature>
<keyword evidence="1" id="KW-0812">Transmembrane</keyword>
<keyword evidence="1" id="KW-0472">Membrane</keyword>
<accession>A0A3P7S2Y8</accession>
<dbReference type="SUPFAM" id="SSF53474">
    <property type="entry name" value="alpha/beta-Hydrolases"/>
    <property type="match status" value="1"/>
</dbReference>
<feature type="domain" description="AB hydrolase-1" evidence="2">
    <location>
        <begin position="77"/>
        <end position="318"/>
    </location>
</feature>
<dbReference type="RefSeq" id="WP_243115973.1">
    <property type="nucleotide sequence ID" value="NZ_LR130778.1"/>
</dbReference>
<proteinExistence type="predicted"/>
<dbReference type="EMBL" id="LR130778">
    <property type="protein sequence ID" value="VDN47119.1"/>
    <property type="molecule type" value="Genomic_DNA"/>
</dbReference>
<dbReference type="InterPro" id="IPR029058">
    <property type="entry name" value="AB_hydrolase_fold"/>
</dbReference>
<protein>
    <submittedName>
        <fullName evidence="3">Alpha/beta hydrolase</fullName>
    </submittedName>
</protein>
<dbReference type="PANTHER" id="PTHR43798">
    <property type="entry name" value="MONOACYLGLYCEROL LIPASE"/>
    <property type="match status" value="1"/>
</dbReference>
<sequence>MKSNDNTRIKPKHKRGKKVMMVLGIMLAVITVGMLIGTVLHATYFENKKEEIEPYGQMVDVYDGKMHVYKMGSGKETIILLPGIGIGLPSADFGPLMRRLSEKHTVVCIEYFGVGFSSQTQRARTSENYVNEIRTALQSAGVEAPYILMAHSISSIFSEYYASKYPDEVQAIISLDGTSSAYIGADMPDFVKSILGVAKFQQAIGFTSVVAPIATNKDNLLSIGYTEKEISDLVYYAGFSMNDNALDQIKNTTDYIKDVNKLTYPENVPYFKIISRKTYETKNSQIKITPQEYQTQHLARIGEQAKYVILDGTHFIYLHNVDHISEITDAFLSELNL</sequence>
<organism evidence="3 4">
    <name type="scientific">Petrocella atlantisensis</name>
    <dbReference type="NCBI Taxonomy" id="2173034"/>
    <lineage>
        <taxon>Bacteria</taxon>
        <taxon>Bacillati</taxon>
        <taxon>Bacillota</taxon>
        <taxon>Clostridia</taxon>
        <taxon>Lachnospirales</taxon>
        <taxon>Vallitaleaceae</taxon>
        <taxon>Petrocella</taxon>
    </lineage>
</organism>
<keyword evidence="4" id="KW-1185">Reference proteome</keyword>
<dbReference type="Pfam" id="PF00561">
    <property type="entry name" value="Abhydrolase_1"/>
    <property type="match status" value="1"/>
</dbReference>
<evidence type="ECO:0000313" key="3">
    <source>
        <dbReference type="EMBL" id="VDN47119.1"/>
    </source>
</evidence>
<reference evidence="3 4" key="1">
    <citation type="submission" date="2018-09" db="EMBL/GenBank/DDBJ databases">
        <authorList>
            <person name="Postec A."/>
        </authorList>
    </citation>
    <scope>NUCLEOTIDE SEQUENCE [LARGE SCALE GENOMIC DNA]</scope>
    <source>
        <strain evidence="3">70B-A</strain>
    </source>
</reference>
<evidence type="ECO:0000256" key="1">
    <source>
        <dbReference type="SAM" id="Phobius"/>
    </source>
</evidence>
<name>A0A3P7S2Y8_9FIRM</name>